<dbReference type="EMBL" id="CM007903">
    <property type="protein sequence ID" value="OTF96875.1"/>
    <property type="molecule type" value="Genomic_DNA"/>
</dbReference>
<gene>
    <name evidence="2" type="ORF">HannXRQ_Chr14g0428361</name>
</gene>
<dbReference type="Proteomes" id="UP000215914">
    <property type="component" value="Chromosome 14"/>
</dbReference>
<evidence type="ECO:0000256" key="1">
    <source>
        <dbReference type="SAM" id="Phobius"/>
    </source>
</evidence>
<dbReference type="Pfam" id="PF03140">
    <property type="entry name" value="DUF247"/>
    <property type="match status" value="1"/>
</dbReference>
<keyword evidence="1" id="KW-0812">Transmembrane</keyword>
<proteinExistence type="predicted"/>
<dbReference type="InterPro" id="IPR004158">
    <property type="entry name" value="DUF247_pln"/>
</dbReference>
<reference evidence="3" key="1">
    <citation type="journal article" date="2017" name="Nature">
        <title>The sunflower genome provides insights into oil metabolism, flowering and Asterid evolution.</title>
        <authorList>
            <person name="Badouin H."/>
            <person name="Gouzy J."/>
            <person name="Grassa C.J."/>
            <person name="Murat F."/>
            <person name="Staton S.E."/>
            <person name="Cottret L."/>
            <person name="Lelandais-Briere C."/>
            <person name="Owens G.L."/>
            <person name="Carrere S."/>
            <person name="Mayjonade B."/>
            <person name="Legrand L."/>
            <person name="Gill N."/>
            <person name="Kane N.C."/>
            <person name="Bowers J.E."/>
            <person name="Hubner S."/>
            <person name="Bellec A."/>
            <person name="Berard A."/>
            <person name="Berges H."/>
            <person name="Blanchet N."/>
            <person name="Boniface M.C."/>
            <person name="Brunel D."/>
            <person name="Catrice O."/>
            <person name="Chaidir N."/>
            <person name="Claudel C."/>
            <person name="Donnadieu C."/>
            <person name="Faraut T."/>
            <person name="Fievet G."/>
            <person name="Helmstetter N."/>
            <person name="King M."/>
            <person name="Knapp S.J."/>
            <person name="Lai Z."/>
            <person name="Le Paslier M.C."/>
            <person name="Lippi Y."/>
            <person name="Lorenzon L."/>
            <person name="Mandel J.R."/>
            <person name="Marage G."/>
            <person name="Marchand G."/>
            <person name="Marquand E."/>
            <person name="Bret-Mestries E."/>
            <person name="Morien E."/>
            <person name="Nambeesan S."/>
            <person name="Nguyen T."/>
            <person name="Pegot-Espagnet P."/>
            <person name="Pouilly N."/>
            <person name="Raftis F."/>
            <person name="Sallet E."/>
            <person name="Schiex T."/>
            <person name="Thomas J."/>
            <person name="Vandecasteele C."/>
            <person name="Vares D."/>
            <person name="Vear F."/>
            <person name="Vautrin S."/>
            <person name="Crespi M."/>
            <person name="Mangin B."/>
            <person name="Burke J.M."/>
            <person name="Salse J."/>
            <person name="Munos S."/>
            <person name="Vincourt P."/>
            <person name="Rieseberg L.H."/>
            <person name="Langlade N.B."/>
        </authorList>
    </citation>
    <scope>NUCLEOTIDE SEQUENCE [LARGE SCALE GENOMIC DNA]</scope>
    <source>
        <strain evidence="3">cv. SF193</strain>
    </source>
</reference>
<dbReference type="InParanoid" id="A0A251SF19"/>
<feature type="transmembrane region" description="Helical" evidence="1">
    <location>
        <begin position="438"/>
        <end position="462"/>
    </location>
</feature>
<evidence type="ECO:0000313" key="2">
    <source>
        <dbReference type="EMBL" id="OTF96875.1"/>
    </source>
</evidence>
<dbReference type="OMA" id="ICKELAP"/>
<protein>
    <submittedName>
        <fullName evidence="2">Uncharacterized protein</fullName>
    </submittedName>
</protein>
<sequence>MTYTSHPVLQRRRKIDGLQIKSKIIGGIIKYIQQMKTMDVIVQETFQALLDCVGEKKKVTNKFSPSIYMAPITLRKLSESSFTPRVVSIGPLHRKDENLQLFEVRKAAFVHELLSRSGPPLTQTLNACVQKVTSIIENIRSCYADLKDYDDIELAKMMVMDACFILEFIHDIKGKKYSGTNLRLQDQYIPYDLVLLENQIPFFVLEDIYECIIYKFEEALPLAEFIQPLLKYANLFKRKLKVGVSGSYINHDHILGFLHYCYQPECYISSSFPSSTIHSVVELDRAGVNFKPNHDAEWPMAMEVKMSRYCSSFLWLWNKPTLTMPTLCIDDFTELVLRNLLAYEQSYVVDPYVTSYARAMDMLIDTHEDIAKLVTSKVIINHIGSNEEAANMINKICKELAPEHFYYTKQWEQLDKHFRGYWPRKIVKLKRTYFNSPWSMIALFAGFSLFVLAMLQTIFTIMSSS</sequence>
<keyword evidence="1" id="KW-1133">Transmembrane helix</keyword>
<evidence type="ECO:0000313" key="3">
    <source>
        <dbReference type="Proteomes" id="UP000215914"/>
    </source>
</evidence>
<name>A0A251SF19_HELAN</name>
<dbReference type="PANTHER" id="PTHR31170:SF25">
    <property type="entry name" value="BNAA09G04570D PROTEIN"/>
    <property type="match status" value="1"/>
</dbReference>
<keyword evidence="1" id="KW-0472">Membrane</keyword>
<organism evidence="2 3">
    <name type="scientific">Helianthus annuus</name>
    <name type="common">Common sunflower</name>
    <dbReference type="NCBI Taxonomy" id="4232"/>
    <lineage>
        <taxon>Eukaryota</taxon>
        <taxon>Viridiplantae</taxon>
        <taxon>Streptophyta</taxon>
        <taxon>Embryophyta</taxon>
        <taxon>Tracheophyta</taxon>
        <taxon>Spermatophyta</taxon>
        <taxon>Magnoliopsida</taxon>
        <taxon>eudicotyledons</taxon>
        <taxon>Gunneridae</taxon>
        <taxon>Pentapetalae</taxon>
        <taxon>asterids</taxon>
        <taxon>campanulids</taxon>
        <taxon>Asterales</taxon>
        <taxon>Asteraceae</taxon>
        <taxon>Asteroideae</taxon>
        <taxon>Heliantheae alliance</taxon>
        <taxon>Heliantheae</taxon>
        <taxon>Helianthus</taxon>
    </lineage>
</organism>
<accession>A0A251SF19</accession>
<dbReference type="PANTHER" id="PTHR31170">
    <property type="entry name" value="BNAC04G53230D PROTEIN"/>
    <property type="match status" value="1"/>
</dbReference>
<keyword evidence="3" id="KW-1185">Reference proteome</keyword>
<dbReference type="AlphaFoldDB" id="A0A251SF19"/>